<dbReference type="Proteomes" id="UP001054945">
    <property type="component" value="Unassembled WGS sequence"/>
</dbReference>
<proteinExistence type="predicted"/>
<protein>
    <submittedName>
        <fullName evidence="1">Uncharacterized protein</fullName>
    </submittedName>
</protein>
<reference evidence="1 2" key="1">
    <citation type="submission" date="2021-06" db="EMBL/GenBank/DDBJ databases">
        <title>Caerostris extrusa draft genome.</title>
        <authorList>
            <person name="Kono N."/>
            <person name="Arakawa K."/>
        </authorList>
    </citation>
    <scope>NUCLEOTIDE SEQUENCE [LARGE SCALE GENOMIC DNA]</scope>
</reference>
<accession>A0AAV4S5S1</accession>
<comment type="caution">
    <text evidence="1">The sequence shown here is derived from an EMBL/GenBank/DDBJ whole genome shotgun (WGS) entry which is preliminary data.</text>
</comment>
<name>A0AAV4S5S1_CAEEX</name>
<sequence length="344" mass="40178">MAEDQEMKFLVYQLIPNVMISTNLTDTKQTLDIESFGNVTKEIIKHLTRAVLMKMYINDVTWWRYVRENRHDFFNTEERFLSFVLYAVHVVNFRTQDIYERFIEAIATVLSIVYYTYETNIKILEYSPQILTVFFNSMLKNSFYKRGGWEQLTKHIKTQDYIICFKQIYNLAPQPDNVPLGMTIEGAKILESFRKNIPRMPIVVTAGEVQNHALTAKLVIEVMKAHEKDPSLPKCIFPSKDSDYIWCTTITNSIGREALVRFTKKLEMEIVAENYRRCRPLGSTENQKDFDCGIREDSEDLRLPEKCLSNTKAENNIEGSILDIINGIGYRFSTIKAIFDFLFI</sequence>
<gene>
    <name evidence="1" type="ORF">CEXT_301771</name>
</gene>
<dbReference type="AlphaFoldDB" id="A0AAV4S5S1"/>
<dbReference type="EMBL" id="BPLR01008977">
    <property type="protein sequence ID" value="GIY28709.1"/>
    <property type="molecule type" value="Genomic_DNA"/>
</dbReference>
<keyword evidence="2" id="KW-1185">Reference proteome</keyword>
<evidence type="ECO:0000313" key="2">
    <source>
        <dbReference type="Proteomes" id="UP001054945"/>
    </source>
</evidence>
<evidence type="ECO:0000313" key="1">
    <source>
        <dbReference type="EMBL" id="GIY28709.1"/>
    </source>
</evidence>
<organism evidence="1 2">
    <name type="scientific">Caerostris extrusa</name>
    <name type="common">Bark spider</name>
    <name type="synonym">Caerostris bankana</name>
    <dbReference type="NCBI Taxonomy" id="172846"/>
    <lineage>
        <taxon>Eukaryota</taxon>
        <taxon>Metazoa</taxon>
        <taxon>Ecdysozoa</taxon>
        <taxon>Arthropoda</taxon>
        <taxon>Chelicerata</taxon>
        <taxon>Arachnida</taxon>
        <taxon>Araneae</taxon>
        <taxon>Araneomorphae</taxon>
        <taxon>Entelegynae</taxon>
        <taxon>Araneoidea</taxon>
        <taxon>Araneidae</taxon>
        <taxon>Caerostris</taxon>
    </lineage>
</organism>